<keyword evidence="2" id="KW-1185">Reference proteome</keyword>
<name>A0AAV4QEQ3_9ARAC</name>
<protein>
    <submittedName>
        <fullName evidence="1">Uncharacterized protein</fullName>
    </submittedName>
</protein>
<evidence type="ECO:0000313" key="2">
    <source>
        <dbReference type="Proteomes" id="UP001054837"/>
    </source>
</evidence>
<dbReference type="AlphaFoldDB" id="A0AAV4QEQ3"/>
<gene>
    <name evidence="1" type="ORF">CDAR_601181</name>
</gene>
<dbReference type="Proteomes" id="UP001054837">
    <property type="component" value="Unassembled WGS sequence"/>
</dbReference>
<sequence>MITEGVWQSNEMTLLTTKDSVVRSSKFSIPRVCWIYTENCCLVIGAEFQVGIRPKKGQLVRFKSNSLSTASKALVCIHRGWEKAGNQTPFLSIVLAIIGCTPDR</sequence>
<reference evidence="1 2" key="1">
    <citation type="submission" date="2021-06" db="EMBL/GenBank/DDBJ databases">
        <title>Caerostris darwini draft genome.</title>
        <authorList>
            <person name="Kono N."/>
            <person name="Arakawa K."/>
        </authorList>
    </citation>
    <scope>NUCLEOTIDE SEQUENCE [LARGE SCALE GENOMIC DNA]</scope>
</reference>
<accession>A0AAV4QEQ3</accession>
<evidence type="ECO:0000313" key="1">
    <source>
        <dbReference type="EMBL" id="GIY08188.1"/>
    </source>
</evidence>
<dbReference type="EMBL" id="BPLQ01004461">
    <property type="protein sequence ID" value="GIY08188.1"/>
    <property type="molecule type" value="Genomic_DNA"/>
</dbReference>
<comment type="caution">
    <text evidence="1">The sequence shown here is derived from an EMBL/GenBank/DDBJ whole genome shotgun (WGS) entry which is preliminary data.</text>
</comment>
<proteinExistence type="predicted"/>
<organism evidence="1 2">
    <name type="scientific">Caerostris darwini</name>
    <dbReference type="NCBI Taxonomy" id="1538125"/>
    <lineage>
        <taxon>Eukaryota</taxon>
        <taxon>Metazoa</taxon>
        <taxon>Ecdysozoa</taxon>
        <taxon>Arthropoda</taxon>
        <taxon>Chelicerata</taxon>
        <taxon>Arachnida</taxon>
        <taxon>Araneae</taxon>
        <taxon>Araneomorphae</taxon>
        <taxon>Entelegynae</taxon>
        <taxon>Araneoidea</taxon>
        <taxon>Araneidae</taxon>
        <taxon>Caerostris</taxon>
    </lineage>
</organism>